<dbReference type="RefSeq" id="WP_092058812.1">
    <property type="nucleotide sequence ID" value="NZ_FOJJ01000041.1"/>
</dbReference>
<dbReference type="PANTHER" id="PTHR35011:SF2">
    <property type="entry name" value="2,3-DIKETO-L-GULONATE TRAP TRANSPORTER SMALL PERMEASE PROTEIN YIAM"/>
    <property type="match status" value="1"/>
</dbReference>
<proteinExistence type="inferred from homology"/>
<sequence length="167" mass="18357">MTRFFAGLERLGRGLENLLLCALLLVMVALAVWQIIARNFFDGGFLWADEFLKLLLLWLGLAGAVVASGEGKQIKIDVLSRFLPERFTALSELVTALFTAAVCVLCAWHAGRFVLMERDFGSTLLGNLPAWIFQAAIPLAFGLIAVRYLAAAGRRLFELIAKEPPCS</sequence>
<dbReference type="PANTHER" id="PTHR35011">
    <property type="entry name" value="2,3-DIKETO-L-GULONATE TRAP TRANSPORTER SMALL PERMEASE PROTEIN YIAM"/>
    <property type="match status" value="1"/>
</dbReference>
<evidence type="ECO:0000256" key="3">
    <source>
        <dbReference type="ARBA" id="ARBA00022475"/>
    </source>
</evidence>
<comment type="subcellular location">
    <subcellularLocation>
        <location evidence="1">Cell inner membrane</location>
        <topology evidence="1">Multi-pass membrane protein</topology>
    </subcellularLocation>
</comment>
<evidence type="ECO:0000256" key="6">
    <source>
        <dbReference type="ARBA" id="ARBA00022989"/>
    </source>
</evidence>
<dbReference type="InterPro" id="IPR007387">
    <property type="entry name" value="TRAP_DctQ"/>
</dbReference>
<reference evidence="11 12" key="1">
    <citation type="submission" date="2019-07" db="EMBL/GenBank/DDBJ databases">
        <title>Insights of Desulfuromonas acetexigens electromicrobiology.</title>
        <authorList>
            <person name="Katuri K."/>
            <person name="Sapireddy V."/>
            <person name="Shaw D.R."/>
            <person name="Saikaly P."/>
        </authorList>
    </citation>
    <scope>NUCLEOTIDE SEQUENCE [LARGE SCALE GENOMIC DNA]</scope>
    <source>
        <strain evidence="11 12">2873</strain>
    </source>
</reference>
<dbReference type="GO" id="GO:0022857">
    <property type="term" value="F:transmembrane transporter activity"/>
    <property type="evidence" value="ECO:0007669"/>
    <property type="project" value="TreeGrafter"/>
</dbReference>
<keyword evidence="7 9" id="KW-0472">Membrane</keyword>
<evidence type="ECO:0000256" key="8">
    <source>
        <dbReference type="ARBA" id="ARBA00038436"/>
    </source>
</evidence>
<feature type="transmembrane region" description="Helical" evidence="9">
    <location>
        <begin position="131"/>
        <end position="150"/>
    </location>
</feature>
<evidence type="ECO:0000259" key="10">
    <source>
        <dbReference type="Pfam" id="PF04290"/>
    </source>
</evidence>
<organism evidence="11 12">
    <name type="scientific">Trichloromonas acetexigens</name>
    <dbReference type="NCBI Taxonomy" id="38815"/>
    <lineage>
        <taxon>Bacteria</taxon>
        <taxon>Pseudomonadati</taxon>
        <taxon>Thermodesulfobacteriota</taxon>
        <taxon>Desulfuromonadia</taxon>
        <taxon>Desulfuromonadales</taxon>
        <taxon>Trichloromonadaceae</taxon>
        <taxon>Trichloromonas</taxon>
    </lineage>
</organism>
<gene>
    <name evidence="11" type="ORF">FL622_12490</name>
</gene>
<feature type="transmembrane region" description="Helical" evidence="9">
    <location>
        <begin position="90"/>
        <end position="111"/>
    </location>
</feature>
<evidence type="ECO:0000256" key="7">
    <source>
        <dbReference type="ARBA" id="ARBA00023136"/>
    </source>
</evidence>
<protein>
    <submittedName>
        <fullName evidence="11">TRAP transporter small permease</fullName>
    </submittedName>
</protein>
<evidence type="ECO:0000313" key="11">
    <source>
        <dbReference type="EMBL" id="TRO79723.1"/>
    </source>
</evidence>
<evidence type="ECO:0000256" key="5">
    <source>
        <dbReference type="ARBA" id="ARBA00022692"/>
    </source>
</evidence>
<dbReference type="GO" id="GO:0015740">
    <property type="term" value="P:C4-dicarboxylate transport"/>
    <property type="evidence" value="ECO:0007669"/>
    <property type="project" value="TreeGrafter"/>
</dbReference>
<feature type="domain" description="Tripartite ATP-independent periplasmic transporters DctQ component" evidence="10">
    <location>
        <begin position="27"/>
        <end position="156"/>
    </location>
</feature>
<dbReference type="EMBL" id="VJVV01000009">
    <property type="protein sequence ID" value="TRO79723.1"/>
    <property type="molecule type" value="Genomic_DNA"/>
</dbReference>
<keyword evidence="4" id="KW-0997">Cell inner membrane</keyword>
<evidence type="ECO:0000256" key="4">
    <source>
        <dbReference type="ARBA" id="ARBA00022519"/>
    </source>
</evidence>
<accession>A0A550J9A8</accession>
<name>A0A550J9A8_9BACT</name>
<comment type="caution">
    <text evidence="11">The sequence shown here is derived from an EMBL/GenBank/DDBJ whole genome shotgun (WGS) entry which is preliminary data.</text>
</comment>
<keyword evidence="5 9" id="KW-0812">Transmembrane</keyword>
<dbReference type="Pfam" id="PF04290">
    <property type="entry name" value="DctQ"/>
    <property type="match status" value="1"/>
</dbReference>
<dbReference type="AlphaFoldDB" id="A0A550J9A8"/>
<keyword evidence="12" id="KW-1185">Reference proteome</keyword>
<feature type="transmembrane region" description="Helical" evidence="9">
    <location>
        <begin position="18"/>
        <end position="36"/>
    </location>
</feature>
<feature type="transmembrane region" description="Helical" evidence="9">
    <location>
        <begin position="51"/>
        <end position="69"/>
    </location>
</feature>
<dbReference type="InterPro" id="IPR055348">
    <property type="entry name" value="DctQ"/>
</dbReference>
<dbReference type="GO" id="GO:0005886">
    <property type="term" value="C:plasma membrane"/>
    <property type="evidence" value="ECO:0007669"/>
    <property type="project" value="UniProtKB-SubCell"/>
</dbReference>
<keyword evidence="2" id="KW-0813">Transport</keyword>
<evidence type="ECO:0000313" key="12">
    <source>
        <dbReference type="Proteomes" id="UP000317155"/>
    </source>
</evidence>
<evidence type="ECO:0000256" key="2">
    <source>
        <dbReference type="ARBA" id="ARBA00022448"/>
    </source>
</evidence>
<evidence type="ECO:0000256" key="9">
    <source>
        <dbReference type="SAM" id="Phobius"/>
    </source>
</evidence>
<dbReference type="OrthoDB" id="5418442at2"/>
<keyword evidence="3" id="KW-1003">Cell membrane</keyword>
<comment type="similarity">
    <text evidence="8">Belongs to the TRAP transporter small permease family.</text>
</comment>
<dbReference type="Proteomes" id="UP000317155">
    <property type="component" value="Unassembled WGS sequence"/>
</dbReference>
<keyword evidence="6 9" id="KW-1133">Transmembrane helix</keyword>
<evidence type="ECO:0000256" key="1">
    <source>
        <dbReference type="ARBA" id="ARBA00004429"/>
    </source>
</evidence>